<name>A0A1I4R0U7_ECTMO</name>
<keyword evidence="4" id="KW-1185">Reference proteome</keyword>
<feature type="region of interest" description="Disordered" evidence="2">
    <location>
        <begin position="1"/>
        <end position="186"/>
    </location>
</feature>
<dbReference type="GO" id="GO:0008168">
    <property type="term" value="F:methyltransferase activity"/>
    <property type="evidence" value="ECO:0007669"/>
    <property type="project" value="UniProtKB-KW"/>
</dbReference>
<evidence type="ECO:0000313" key="3">
    <source>
        <dbReference type="EMBL" id="SFM45877.1"/>
    </source>
</evidence>
<dbReference type="AlphaFoldDB" id="A0A1I4R0U7"/>
<feature type="compositionally biased region" description="Basic residues" evidence="2">
    <location>
        <begin position="1"/>
        <end position="18"/>
    </location>
</feature>
<dbReference type="InterPro" id="IPR007470">
    <property type="entry name" value="HemX"/>
</dbReference>
<dbReference type="PANTHER" id="PTHR38043">
    <property type="entry name" value="PROTEIN HEMX"/>
    <property type="match status" value="1"/>
</dbReference>
<reference evidence="3 4" key="1">
    <citation type="submission" date="2016-10" db="EMBL/GenBank/DDBJ databases">
        <authorList>
            <person name="de Groot N.N."/>
        </authorList>
    </citation>
    <scope>NUCLEOTIDE SEQUENCE [LARGE SCALE GENOMIC DNA]</scope>
    <source>
        <strain evidence="3 4">DSM 4180</strain>
    </source>
</reference>
<sequence>MSRQKSNQRAKGGNKPKATRVTGTGPVNQDKAPVGGGRPVEDALGSAPAQDTAAYNADPKDRDALSGQIGTKPASGASESSSSEKAAAGGSTSNAPAAGAGPSQTPKPEASNPVDNKAETSKTEPAKSGSGSNEPAKGATPPKAAAGSGAGSAKPAAAPKAATSGQGGGGGAGRTPPAGGGSGNGRGGKLPLVVGGVAVVLALGVAMNASSTAKDALQMAEEANDRLSSALKDLSEMQERTAALPEQVNQLERDLRSEVETAIEEARAELQSMNESQARRLETLEQGLASLQNQTDRPEREWKVSEVGYLLRIAQHRMDFMNDAEGAMAALAAADEMLKEMGDPRFGDVRDAIARERQALKAYEGNQVDEIVQALEEVSAELKPLPLKQPDNDQGSQMVALGEPGGDAAWWERAYYQVLNELNEHITVRQHQQVVRSMPDADTELFMRQVLALRIESARLAALRYDQEDYRDNLESARELLVEYFASEPVAPLMKRLEDLQKRELRAEQPDIGKSYELLVQVEG</sequence>
<evidence type="ECO:0000256" key="2">
    <source>
        <dbReference type="SAM" id="MobiDB-lite"/>
    </source>
</evidence>
<protein>
    <submittedName>
        <fullName evidence="3">Uroporphyrin-3 C-methyltransferase</fullName>
    </submittedName>
</protein>
<dbReference type="Proteomes" id="UP000199556">
    <property type="component" value="Unassembled WGS sequence"/>
</dbReference>
<feature type="compositionally biased region" description="Basic and acidic residues" evidence="2">
    <location>
        <begin position="116"/>
        <end position="125"/>
    </location>
</feature>
<gene>
    <name evidence="3" type="ORF">SAMN05421721_10657</name>
</gene>
<evidence type="ECO:0000256" key="1">
    <source>
        <dbReference type="SAM" id="Coils"/>
    </source>
</evidence>
<feature type="compositionally biased region" description="Low complexity" evidence="2">
    <location>
        <begin position="74"/>
        <end position="93"/>
    </location>
</feature>
<evidence type="ECO:0000313" key="4">
    <source>
        <dbReference type="Proteomes" id="UP000199556"/>
    </source>
</evidence>
<feature type="compositionally biased region" description="Gly residues" evidence="2">
    <location>
        <begin position="165"/>
        <end position="186"/>
    </location>
</feature>
<proteinExistence type="predicted"/>
<feature type="coiled-coil region" evidence="1">
    <location>
        <begin position="213"/>
        <end position="294"/>
    </location>
</feature>
<keyword evidence="3" id="KW-0489">Methyltransferase</keyword>
<dbReference type="EMBL" id="FOUO01000006">
    <property type="protein sequence ID" value="SFM45877.1"/>
    <property type="molecule type" value="Genomic_DNA"/>
</dbReference>
<keyword evidence="3" id="KW-0808">Transferase</keyword>
<keyword evidence="1" id="KW-0175">Coiled coil</keyword>
<dbReference type="PANTHER" id="PTHR38043:SF1">
    <property type="entry name" value="PROTEIN HEMX"/>
    <property type="match status" value="1"/>
</dbReference>
<feature type="compositionally biased region" description="Low complexity" evidence="2">
    <location>
        <begin position="135"/>
        <end position="164"/>
    </location>
</feature>
<accession>A0A1I4R0U7</accession>
<organism evidence="3 4">
    <name type="scientific">Ectothiorhodospira mobilis</name>
    <dbReference type="NCBI Taxonomy" id="195064"/>
    <lineage>
        <taxon>Bacteria</taxon>
        <taxon>Pseudomonadati</taxon>
        <taxon>Pseudomonadota</taxon>
        <taxon>Gammaproteobacteria</taxon>
        <taxon>Chromatiales</taxon>
        <taxon>Ectothiorhodospiraceae</taxon>
        <taxon>Ectothiorhodospira</taxon>
    </lineage>
</organism>
<dbReference type="GO" id="GO:0032259">
    <property type="term" value="P:methylation"/>
    <property type="evidence" value="ECO:0007669"/>
    <property type="project" value="UniProtKB-KW"/>
</dbReference>
<dbReference type="STRING" id="195064.SAMN05421721_10657"/>
<dbReference type="Pfam" id="PF04375">
    <property type="entry name" value="HemX"/>
    <property type="match status" value="1"/>
</dbReference>